<evidence type="ECO:0000313" key="2">
    <source>
        <dbReference type="Proteomes" id="UP000177798"/>
    </source>
</evidence>
<reference evidence="2" key="1">
    <citation type="journal article" date="2017" name="Genome Biol. Evol.">
        <title>The complete genome sequence of the phytopathogenic fungus Sclerotinia sclerotiorum reveals insights into the genome architecture of broad host range pathogens.</title>
        <authorList>
            <person name="Derbyshire M."/>
            <person name="Denton-Giles M."/>
            <person name="Hegedus D."/>
            <person name="Seifbarghy S."/>
            <person name="Rollins J."/>
            <person name="van Kan J."/>
            <person name="Seidl M.F."/>
            <person name="Faino L."/>
            <person name="Mbengue M."/>
            <person name="Navaud O."/>
            <person name="Raffaele S."/>
            <person name="Hammond-Kosack K."/>
            <person name="Heard S."/>
            <person name="Oliver R."/>
        </authorList>
    </citation>
    <scope>NUCLEOTIDE SEQUENCE [LARGE SCALE GENOMIC DNA]</scope>
    <source>
        <strain evidence="2">ATCC 18683 / 1980 / Ss-1</strain>
    </source>
</reference>
<gene>
    <name evidence="1" type="ORF">sscle_01g000530</name>
</gene>
<dbReference type="RefSeq" id="XP_001589043.1">
    <property type="nucleotide sequence ID" value="XM_001588993.1"/>
</dbReference>
<evidence type="ECO:0008006" key="3">
    <source>
        <dbReference type="Google" id="ProtNLM"/>
    </source>
</evidence>
<dbReference type="PANTHER" id="PTHR38886">
    <property type="entry name" value="SESA DOMAIN-CONTAINING PROTEIN"/>
    <property type="match status" value="1"/>
</dbReference>
<organism evidence="1 2">
    <name type="scientific">Sclerotinia sclerotiorum (strain ATCC 18683 / 1980 / Ss-1)</name>
    <name type="common">White mold</name>
    <name type="synonym">Whetzelinia sclerotiorum</name>
    <dbReference type="NCBI Taxonomy" id="665079"/>
    <lineage>
        <taxon>Eukaryota</taxon>
        <taxon>Fungi</taxon>
        <taxon>Dikarya</taxon>
        <taxon>Ascomycota</taxon>
        <taxon>Pezizomycotina</taxon>
        <taxon>Leotiomycetes</taxon>
        <taxon>Helotiales</taxon>
        <taxon>Sclerotiniaceae</taxon>
        <taxon>Sclerotinia</taxon>
    </lineage>
</organism>
<dbReference type="Proteomes" id="UP000177798">
    <property type="component" value="Chromosome 1"/>
</dbReference>
<accession>A0A1D9PSN9</accession>
<dbReference type="VEuPathDB" id="FungiDB:sscle_01g000530"/>
<dbReference type="OrthoDB" id="3045089at2759"/>
<evidence type="ECO:0000313" key="1">
    <source>
        <dbReference type="EMBL" id="APA05283.1"/>
    </source>
</evidence>
<sequence length="143" mass="15949">MSIGFGFSVGNFIAAIDLVATVIDALRESGNSSSEFREIIRQLDALEDTPRRVKRLELDDRQRAEGIALQKAASCCQVTIDDFWKKMQKYQPHLQSGGSGSRLKVGWMEIVWVTCKSDDVMKFKADLAGHTSSIQLLITTIQL</sequence>
<dbReference type="OMA" id="HMGSTHI"/>
<dbReference type="AlphaFoldDB" id="A0A1D9PSN9"/>
<name>A0A1D9PSN9_SCLS1</name>
<proteinExistence type="predicted"/>
<protein>
    <recommendedName>
        <fullName evidence="3">Fungal N-terminal domain-containing protein</fullName>
    </recommendedName>
</protein>
<dbReference type="EMBL" id="CP017814">
    <property type="protein sequence ID" value="APA05283.1"/>
    <property type="molecule type" value="Genomic_DNA"/>
</dbReference>
<dbReference type="KEGG" id="ssl:SS1G_09676"/>
<dbReference type="PANTHER" id="PTHR38886:SF1">
    <property type="entry name" value="NACHT-NTPASE AND P-LOOP NTPASES N-TERMINAL DOMAIN-CONTAINING PROTEIN"/>
    <property type="match status" value="1"/>
</dbReference>